<feature type="compositionally biased region" description="Low complexity" evidence="1">
    <location>
        <begin position="80"/>
        <end position="103"/>
    </location>
</feature>
<reference evidence="3" key="2">
    <citation type="submission" date="2021-05" db="EMBL/GenBank/DDBJ databases">
        <authorList>
            <person name="Pain A."/>
        </authorList>
    </citation>
    <scope>NUCLEOTIDE SEQUENCE</scope>
    <source>
        <strain evidence="3">1802A</strain>
    </source>
</reference>
<evidence type="ECO:0000259" key="2">
    <source>
        <dbReference type="SMART" id="SM01273"/>
    </source>
</evidence>
<gene>
    <name evidence="3" type="ORF">X943_000171</name>
</gene>
<reference evidence="3" key="1">
    <citation type="journal article" date="2014" name="Nucleic Acids Res.">
        <title>The evolutionary dynamics of variant antigen genes in Babesia reveal a history of genomic innovation underlying host-parasite interaction.</title>
        <authorList>
            <person name="Jackson A.P."/>
            <person name="Otto T.D."/>
            <person name="Darby A."/>
            <person name="Ramaprasad A."/>
            <person name="Xia D."/>
            <person name="Echaide I.E."/>
            <person name="Farber M."/>
            <person name="Gahlot S."/>
            <person name="Gamble J."/>
            <person name="Gupta D."/>
            <person name="Gupta Y."/>
            <person name="Jackson L."/>
            <person name="Malandrin L."/>
            <person name="Malas T.B."/>
            <person name="Moussa E."/>
            <person name="Nair M."/>
            <person name="Reid A.J."/>
            <person name="Sanders M."/>
            <person name="Sharma J."/>
            <person name="Tracey A."/>
            <person name="Quail M.A."/>
            <person name="Weir W."/>
            <person name="Wastling J.M."/>
            <person name="Hall N."/>
            <person name="Willadsen P."/>
            <person name="Lingelbach K."/>
            <person name="Shiels B."/>
            <person name="Tait A."/>
            <person name="Berriman M."/>
            <person name="Allred D.R."/>
            <person name="Pain A."/>
        </authorList>
    </citation>
    <scope>NUCLEOTIDE SEQUENCE</scope>
    <source>
        <strain evidence="3">1802A</strain>
    </source>
</reference>
<dbReference type="GO" id="GO:0035145">
    <property type="term" value="C:exon-exon junction complex"/>
    <property type="evidence" value="ECO:0007669"/>
    <property type="project" value="TreeGrafter"/>
</dbReference>
<dbReference type="InterPro" id="IPR039333">
    <property type="entry name" value="PYM1"/>
</dbReference>
<evidence type="ECO:0000256" key="1">
    <source>
        <dbReference type="SAM" id="MobiDB-lite"/>
    </source>
</evidence>
<dbReference type="GO" id="GO:0003723">
    <property type="term" value="F:RNA binding"/>
    <property type="evidence" value="ECO:0007669"/>
    <property type="project" value="TreeGrafter"/>
</dbReference>
<dbReference type="SUPFAM" id="SSF101931">
    <property type="entry name" value="Pym (Within the bgcn gene intron protein, WIBG), N-terminal domain"/>
    <property type="match status" value="1"/>
</dbReference>
<dbReference type="Proteomes" id="UP001195914">
    <property type="component" value="Unassembled WGS sequence"/>
</dbReference>
<sequence>MGVDDLAESLDKLTLDGHVVLRSDHGEIYTVDRSTGETLIKGSRRKDGTYRSDIKVKPGYIPPEERAKYVPRFKRDPLTAAPADNNAAAKVEPPEEAPAVLPPSTLSTDKDETTKGRRQRFKPRNRAKYRTPRKVDGGPPTGNACEPPKGTVVDVDEIAKKLNTALA</sequence>
<feature type="region of interest" description="Disordered" evidence="1">
    <location>
        <begin position="71"/>
        <end position="151"/>
    </location>
</feature>
<accession>A0AAD9G6F7</accession>
<dbReference type="InterPro" id="IPR015362">
    <property type="entry name" value="WIBG_mago-bd"/>
</dbReference>
<proteinExistence type="predicted"/>
<feature type="domain" description="WIBG Mago-binding" evidence="2">
    <location>
        <begin position="36"/>
        <end position="62"/>
    </location>
</feature>
<name>A0AAD9G6F7_BABDI</name>
<feature type="compositionally biased region" description="Basic residues" evidence="1">
    <location>
        <begin position="116"/>
        <end position="132"/>
    </location>
</feature>
<evidence type="ECO:0000313" key="4">
    <source>
        <dbReference type="Proteomes" id="UP001195914"/>
    </source>
</evidence>
<dbReference type="EMBL" id="JAHBMH010000073">
    <property type="protein sequence ID" value="KAK1932654.1"/>
    <property type="molecule type" value="Genomic_DNA"/>
</dbReference>
<evidence type="ECO:0000313" key="3">
    <source>
        <dbReference type="EMBL" id="KAK1932654.1"/>
    </source>
</evidence>
<protein>
    <recommendedName>
        <fullName evidence="2">WIBG Mago-binding domain-containing protein</fullName>
    </recommendedName>
</protein>
<dbReference type="PANTHER" id="PTHR22959:SF0">
    <property type="entry name" value="PARTNER OF Y14 AND MAGO"/>
    <property type="match status" value="1"/>
</dbReference>
<comment type="caution">
    <text evidence="3">The sequence shown here is derived from an EMBL/GenBank/DDBJ whole genome shotgun (WGS) entry which is preliminary data.</text>
</comment>
<keyword evidence="4" id="KW-1185">Reference proteome</keyword>
<dbReference type="SMART" id="SM01273">
    <property type="entry name" value="Mago-bind"/>
    <property type="match status" value="1"/>
</dbReference>
<dbReference type="Pfam" id="PF09282">
    <property type="entry name" value="Mago-bind"/>
    <property type="match status" value="1"/>
</dbReference>
<dbReference type="GO" id="GO:0005737">
    <property type="term" value="C:cytoplasm"/>
    <property type="evidence" value="ECO:0007669"/>
    <property type="project" value="TreeGrafter"/>
</dbReference>
<dbReference type="GO" id="GO:1903259">
    <property type="term" value="P:exon-exon junction complex disassembly"/>
    <property type="evidence" value="ECO:0007669"/>
    <property type="project" value="InterPro"/>
</dbReference>
<dbReference type="AlphaFoldDB" id="A0AAD9G6F7"/>
<dbReference type="InterPro" id="IPR036348">
    <property type="entry name" value="WIBG_N_sf"/>
</dbReference>
<organism evidence="3 4">
    <name type="scientific">Babesia divergens</name>
    <dbReference type="NCBI Taxonomy" id="32595"/>
    <lineage>
        <taxon>Eukaryota</taxon>
        <taxon>Sar</taxon>
        <taxon>Alveolata</taxon>
        <taxon>Apicomplexa</taxon>
        <taxon>Aconoidasida</taxon>
        <taxon>Piroplasmida</taxon>
        <taxon>Babesiidae</taxon>
        <taxon>Babesia</taxon>
    </lineage>
</organism>
<dbReference type="PANTHER" id="PTHR22959">
    <property type="entry name" value="PYM PROTEIN"/>
    <property type="match status" value="1"/>
</dbReference>